<keyword evidence="3" id="KW-0238">DNA-binding</keyword>
<dbReference type="GO" id="GO:0003700">
    <property type="term" value="F:DNA-binding transcription factor activity"/>
    <property type="evidence" value="ECO:0007669"/>
    <property type="project" value="InterPro"/>
</dbReference>
<keyword evidence="2" id="KW-0805">Transcription regulation</keyword>
<dbReference type="Gene3D" id="3.40.190.290">
    <property type="match status" value="1"/>
</dbReference>
<organism evidence="6 7">
    <name type="scientific">Paramesorhizobium deserti</name>
    <dbReference type="NCBI Taxonomy" id="1494590"/>
    <lineage>
        <taxon>Bacteria</taxon>
        <taxon>Pseudomonadati</taxon>
        <taxon>Pseudomonadota</taxon>
        <taxon>Alphaproteobacteria</taxon>
        <taxon>Hyphomicrobiales</taxon>
        <taxon>Phyllobacteriaceae</taxon>
        <taxon>Paramesorhizobium</taxon>
    </lineage>
</organism>
<reference evidence="6 7" key="1">
    <citation type="submission" date="2015-11" db="EMBL/GenBank/DDBJ databases">
        <title>Draft genome sequence of Paramesorhizobium deserti A-3-E, a strain highly resistant to diverse beta-lactam antibiotics.</title>
        <authorList>
            <person name="Lv R."/>
            <person name="Yang X."/>
            <person name="Fang N."/>
            <person name="Guo J."/>
            <person name="Luo X."/>
            <person name="Peng F."/>
            <person name="Yang R."/>
            <person name="Cui Y."/>
            <person name="Fang C."/>
            <person name="Song Y."/>
        </authorList>
    </citation>
    <scope>NUCLEOTIDE SEQUENCE [LARGE SCALE GENOMIC DNA]</scope>
    <source>
        <strain evidence="6 7">A-3-E</strain>
    </source>
</reference>
<protein>
    <submittedName>
        <fullName evidence="6">LysR family transcriptional regulator</fullName>
    </submittedName>
</protein>
<dbReference type="Pfam" id="PF00126">
    <property type="entry name" value="HTH_1"/>
    <property type="match status" value="1"/>
</dbReference>
<dbReference type="SUPFAM" id="SSF53850">
    <property type="entry name" value="Periplasmic binding protein-like II"/>
    <property type="match status" value="1"/>
</dbReference>
<dbReference type="Pfam" id="PF03466">
    <property type="entry name" value="LysR_substrate"/>
    <property type="match status" value="1"/>
</dbReference>
<dbReference type="PANTHER" id="PTHR30126">
    <property type="entry name" value="HTH-TYPE TRANSCRIPTIONAL REGULATOR"/>
    <property type="match status" value="1"/>
</dbReference>
<dbReference type="Gene3D" id="1.10.10.10">
    <property type="entry name" value="Winged helix-like DNA-binding domain superfamily/Winged helix DNA-binding domain"/>
    <property type="match status" value="1"/>
</dbReference>
<evidence type="ECO:0000256" key="4">
    <source>
        <dbReference type="ARBA" id="ARBA00023163"/>
    </source>
</evidence>
<evidence type="ECO:0000313" key="7">
    <source>
        <dbReference type="Proteomes" id="UP000070107"/>
    </source>
</evidence>
<accession>A0A135HNB8</accession>
<dbReference type="InterPro" id="IPR000847">
    <property type="entry name" value="LysR_HTH_N"/>
</dbReference>
<keyword evidence="4" id="KW-0804">Transcription</keyword>
<comment type="caution">
    <text evidence="6">The sequence shown here is derived from an EMBL/GenBank/DDBJ whole genome shotgun (WGS) entry which is preliminary data.</text>
</comment>
<keyword evidence="7" id="KW-1185">Reference proteome</keyword>
<evidence type="ECO:0000256" key="1">
    <source>
        <dbReference type="ARBA" id="ARBA00009437"/>
    </source>
</evidence>
<dbReference type="InterPro" id="IPR036390">
    <property type="entry name" value="WH_DNA-bd_sf"/>
</dbReference>
<evidence type="ECO:0000259" key="5">
    <source>
        <dbReference type="PROSITE" id="PS50931"/>
    </source>
</evidence>
<evidence type="ECO:0000256" key="3">
    <source>
        <dbReference type="ARBA" id="ARBA00023125"/>
    </source>
</evidence>
<proteinExistence type="inferred from homology"/>
<dbReference type="AlphaFoldDB" id="A0A135HNB8"/>
<sequence length="301" mass="33444">MRRLDNIDIRLLRVFVALADARGFADAQIALNLSQSTLSTHLAELEKRIGAQLCLRGKQQFRLTEAGQATYNAAQKLFLDLDDFTLRVSSATGNLSGRLRIGASDGTYTSEQLGLHGAIDRFLDNGVDVFIELKLGTPSELEQMIADGELDIAIGPFSQRAPSVTYLDFASEPHSLYCGAKHPLYGKKDSQIDAKDIESSRFSVRRYRHFDDLYLVGHPRANASVVEMEAQAMMILSGHFIGFLPCHFADPLVKQGRLRALKPASFDFSSAHRIAYRTQNESNPIIQAFLSALKKLDRDPQ</sequence>
<dbReference type="InterPro" id="IPR005119">
    <property type="entry name" value="LysR_subst-bd"/>
</dbReference>
<dbReference type="CDD" id="cd05466">
    <property type="entry name" value="PBP2_LTTR_substrate"/>
    <property type="match status" value="1"/>
</dbReference>
<name>A0A135HNB8_9HYPH</name>
<dbReference type="STRING" id="1494590.ATN84_22670"/>
<feature type="domain" description="HTH lysR-type" evidence="5">
    <location>
        <begin position="7"/>
        <end position="64"/>
    </location>
</feature>
<comment type="similarity">
    <text evidence="1">Belongs to the LysR transcriptional regulatory family.</text>
</comment>
<dbReference type="OrthoDB" id="7506954at2"/>
<dbReference type="PROSITE" id="PS50931">
    <property type="entry name" value="HTH_LYSR"/>
    <property type="match status" value="1"/>
</dbReference>
<evidence type="ECO:0000256" key="2">
    <source>
        <dbReference type="ARBA" id="ARBA00023015"/>
    </source>
</evidence>
<gene>
    <name evidence="6" type="ORF">ATN84_22670</name>
</gene>
<dbReference type="EMBL" id="LNTU01000041">
    <property type="protein sequence ID" value="KXF74702.1"/>
    <property type="molecule type" value="Genomic_DNA"/>
</dbReference>
<dbReference type="SUPFAM" id="SSF46785">
    <property type="entry name" value="Winged helix' DNA-binding domain"/>
    <property type="match status" value="1"/>
</dbReference>
<dbReference type="Proteomes" id="UP000070107">
    <property type="component" value="Unassembled WGS sequence"/>
</dbReference>
<dbReference type="InterPro" id="IPR036388">
    <property type="entry name" value="WH-like_DNA-bd_sf"/>
</dbReference>
<evidence type="ECO:0000313" key="6">
    <source>
        <dbReference type="EMBL" id="KXF74702.1"/>
    </source>
</evidence>
<dbReference type="PANTHER" id="PTHR30126:SF98">
    <property type="entry name" value="HTH-TYPE TRANSCRIPTIONAL ACTIVATOR BAUR"/>
    <property type="match status" value="1"/>
</dbReference>
<dbReference type="GO" id="GO:0000976">
    <property type="term" value="F:transcription cis-regulatory region binding"/>
    <property type="evidence" value="ECO:0007669"/>
    <property type="project" value="TreeGrafter"/>
</dbReference>